<evidence type="ECO:0000313" key="2">
    <source>
        <dbReference type="Proteomes" id="UP001140066"/>
    </source>
</evidence>
<evidence type="ECO:0000313" key="1">
    <source>
        <dbReference type="EMBL" id="KAJ2767188.1"/>
    </source>
</evidence>
<comment type="caution">
    <text evidence="1">The sequence shown here is derived from an EMBL/GenBank/DDBJ whole genome shotgun (WGS) entry which is preliminary data.</text>
</comment>
<feature type="non-terminal residue" evidence="1">
    <location>
        <position position="216"/>
    </location>
</feature>
<reference evidence="1" key="1">
    <citation type="submission" date="2022-07" db="EMBL/GenBank/DDBJ databases">
        <title>Phylogenomic reconstructions and comparative analyses of Kickxellomycotina fungi.</title>
        <authorList>
            <person name="Reynolds N.K."/>
            <person name="Stajich J.E."/>
            <person name="Barry K."/>
            <person name="Grigoriev I.V."/>
            <person name="Crous P."/>
            <person name="Smith M.E."/>
        </authorList>
    </citation>
    <scope>NUCLEOTIDE SEQUENCE</scope>
    <source>
        <strain evidence="1">BCRC 34191</strain>
    </source>
</reference>
<accession>A0ACC1JU68</accession>
<dbReference type="Proteomes" id="UP001140066">
    <property type="component" value="Unassembled WGS sequence"/>
</dbReference>
<name>A0ACC1JU68_9FUNG</name>
<sequence>MIPVSRNGLLLIGVLFHLVYLMSIFDIYFRSPLVHGMTPHKIGLPPPAKRLVLFVADGLRADKIYEPHYNKTVDRTEELAPYLLGKIRTEGSWGVSHTRVPTESRPGHVAAIAGFYEDVSAVTKGWKMNPVEFDSVFNESRHTWSFGSPDILPMFAEGASDRSRVDTFMYPPEFEDFSGNGDRLDTWVFDEATRFFANASRPGSKLNVMMHEDQIV</sequence>
<keyword evidence="2" id="KW-1185">Reference proteome</keyword>
<protein>
    <submittedName>
        <fullName evidence="1">Glycosyl phosphatidyl inositol anchor synthesis</fullName>
    </submittedName>
</protein>
<organism evidence="1 2">
    <name type="scientific">Coemansia linderi</name>
    <dbReference type="NCBI Taxonomy" id="2663919"/>
    <lineage>
        <taxon>Eukaryota</taxon>
        <taxon>Fungi</taxon>
        <taxon>Fungi incertae sedis</taxon>
        <taxon>Zoopagomycota</taxon>
        <taxon>Kickxellomycotina</taxon>
        <taxon>Kickxellomycetes</taxon>
        <taxon>Kickxellales</taxon>
        <taxon>Kickxellaceae</taxon>
        <taxon>Coemansia</taxon>
    </lineage>
</organism>
<dbReference type="EMBL" id="JANBUK010003506">
    <property type="protein sequence ID" value="KAJ2767188.1"/>
    <property type="molecule type" value="Genomic_DNA"/>
</dbReference>
<proteinExistence type="predicted"/>
<gene>
    <name evidence="1" type="primary">MCD4</name>
    <name evidence="1" type="ORF">GGI18_005847</name>
</gene>